<feature type="compositionally biased region" description="Polar residues" evidence="7">
    <location>
        <begin position="795"/>
        <end position="808"/>
    </location>
</feature>
<feature type="compositionally biased region" description="Basic and acidic residues" evidence="7">
    <location>
        <begin position="1155"/>
        <end position="1174"/>
    </location>
</feature>
<dbReference type="Pfam" id="PF00270">
    <property type="entry name" value="DEAD"/>
    <property type="match status" value="1"/>
</dbReference>
<dbReference type="SMART" id="SM00487">
    <property type="entry name" value="DEXDc"/>
    <property type="match status" value="1"/>
</dbReference>
<feature type="region of interest" description="Disordered" evidence="7">
    <location>
        <begin position="1139"/>
        <end position="1174"/>
    </location>
</feature>
<comment type="catalytic activity">
    <reaction evidence="5">
        <text>ATP + H2O = ADP + phosphate + H(+)</text>
        <dbReference type="Rhea" id="RHEA:13065"/>
        <dbReference type="ChEBI" id="CHEBI:15377"/>
        <dbReference type="ChEBI" id="CHEBI:15378"/>
        <dbReference type="ChEBI" id="CHEBI:30616"/>
        <dbReference type="ChEBI" id="CHEBI:43474"/>
        <dbReference type="ChEBI" id="CHEBI:456216"/>
        <dbReference type="EC" id="3.6.4.13"/>
    </reaction>
</comment>
<keyword evidence="2 5" id="KW-0378">Hydrolase</keyword>
<dbReference type="GO" id="GO:0003723">
    <property type="term" value="F:RNA binding"/>
    <property type="evidence" value="ECO:0007669"/>
    <property type="project" value="UniProtKB-UniRule"/>
</dbReference>
<dbReference type="SUPFAM" id="SSF52540">
    <property type="entry name" value="P-loop containing nucleoside triphosphate hydrolases"/>
    <property type="match status" value="2"/>
</dbReference>
<keyword evidence="6" id="KW-0175">Coiled coil</keyword>
<reference evidence="9 10" key="1">
    <citation type="submission" date="2011-08" db="EMBL/GenBank/DDBJ databases">
        <title>The Genome Sequence of Plasmodium vivax India VII.</title>
        <authorList>
            <consortium name="The Broad Institute Genome Sequencing Platform"/>
            <consortium name="The Broad Institute Genome Sequencing Center for Infectious Disease"/>
            <person name="Neafsey D."/>
            <person name="Carlton J."/>
            <person name="Barnwell J."/>
            <person name="Collins W."/>
            <person name="Escalante A."/>
            <person name="Mullikin J."/>
            <person name="Saul A."/>
            <person name="Guigo R."/>
            <person name="Camara F."/>
            <person name="Young S.K."/>
            <person name="Zeng Q."/>
            <person name="Gargeya S."/>
            <person name="Fitzgerald M."/>
            <person name="Haas B."/>
            <person name="Abouelleil A."/>
            <person name="Alvarado L."/>
            <person name="Arachchi H.M."/>
            <person name="Berlin A."/>
            <person name="Brown A."/>
            <person name="Chapman S.B."/>
            <person name="Chen Z."/>
            <person name="Dunbar C."/>
            <person name="Freedman E."/>
            <person name="Gearin G."/>
            <person name="Gellesch M."/>
            <person name="Goldberg J."/>
            <person name="Griggs A."/>
            <person name="Gujja S."/>
            <person name="Heiman D."/>
            <person name="Howarth C."/>
            <person name="Larson L."/>
            <person name="Lui A."/>
            <person name="MacDonald P.J.P."/>
            <person name="Montmayeur A."/>
            <person name="Murphy C."/>
            <person name="Neiman D."/>
            <person name="Pearson M."/>
            <person name="Priest M."/>
            <person name="Roberts A."/>
            <person name="Saif S."/>
            <person name="Shea T."/>
            <person name="Shenoy N."/>
            <person name="Sisk P."/>
            <person name="Stolte C."/>
            <person name="Sykes S."/>
            <person name="Wortman J."/>
            <person name="Nusbaum C."/>
            <person name="Birren B."/>
        </authorList>
    </citation>
    <scope>NUCLEOTIDE SEQUENCE [LARGE SCALE GENOMIC DNA]</scope>
    <source>
        <strain evidence="9 10">India VII</strain>
    </source>
</reference>
<comment type="function">
    <text evidence="5">RNA helicase.</text>
</comment>
<dbReference type="InterPro" id="IPR011545">
    <property type="entry name" value="DEAD/DEAH_box_helicase_dom"/>
</dbReference>
<dbReference type="InterPro" id="IPR027417">
    <property type="entry name" value="P-loop_NTPase"/>
</dbReference>
<evidence type="ECO:0000256" key="7">
    <source>
        <dbReference type="SAM" id="MobiDB-lite"/>
    </source>
</evidence>
<evidence type="ECO:0000256" key="2">
    <source>
        <dbReference type="ARBA" id="ARBA00022801"/>
    </source>
</evidence>
<evidence type="ECO:0000256" key="5">
    <source>
        <dbReference type="RuleBase" id="RU365068"/>
    </source>
</evidence>
<evidence type="ECO:0000256" key="6">
    <source>
        <dbReference type="SAM" id="Coils"/>
    </source>
</evidence>
<dbReference type="Proteomes" id="UP000053562">
    <property type="component" value="Unassembled WGS sequence"/>
</dbReference>
<dbReference type="OrthoDB" id="360481at2759"/>
<dbReference type="EMBL" id="KQ234166">
    <property type="protein sequence ID" value="KMZ82674.1"/>
    <property type="molecule type" value="Genomic_DNA"/>
</dbReference>
<evidence type="ECO:0000313" key="9">
    <source>
        <dbReference type="EMBL" id="KMZ82674.1"/>
    </source>
</evidence>
<dbReference type="GO" id="GO:0016787">
    <property type="term" value="F:hydrolase activity"/>
    <property type="evidence" value="ECO:0007669"/>
    <property type="project" value="UniProtKB-KW"/>
</dbReference>
<dbReference type="PANTHER" id="PTHR24031">
    <property type="entry name" value="RNA HELICASE"/>
    <property type="match status" value="1"/>
</dbReference>
<evidence type="ECO:0000259" key="8">
    <source>
        <dbReference type="PROSITE" id="PS51192"/>
    </source>
</evidence>
<feature type="region of interest" description="Disordered" evidence="7">
    <location>
        <begin position="978"/>
        <end position="1011"/>
    </location>
</feature>
<keyword evidence="5" id="KW-0347">Helicase</keyword>
<organism evidence="9 10">
    <name type="scientific">Plasmodium vivax India VII</name>
    <dbReference type="NCBI Taxonomy" id="1077284"/>
    <lineage>
        <taxon>Eukaryota</taxon>
        <taxon>Sar</taxon>
        <taxon>Alveolata</taxon>
        <taxon>Apicomplexa</taxon>
        <taxon>Aconoidasida</taxon>
        <taxon>Haemosporida</taxon>
        <taxon>Plasmodiidae</taxon>
        <taxon>Plasmodium</taxon>
        <taxon>Plasmodium (Plasmodium)</taxon>
    </lineage>
</organism>
<feature type="region of interest" description="Disordered" evidence="7">
    <location>
        <begin position="778"/>
        <end position="833"/>
    </location>
</feature>
<dbReference type="AlphaFoldDB" id="A0A0J9SI40"/>
<feature type="compositionally biased region" description="Basic and acidic residues" evidence="7">
    <location>
        <begin position="812"/>
        <end position="833"/>
    </location>
</feature>
<name>A0A0J9SI40_PLAVI</name>
<keyword evidence="1 5" id="KW-0547">Nucleotide-binding</keyword>
<protein>
    <recommendedName>
        <fullName evidence="5">ATP-dependent RNA helicase</fullName>
        <ecNumber evidence="5">3.6.4.13</ecNumber>
    </recommendedName>
</protein>
<accession>A0A0J9SI40</accession>
<feature type="region of interest" description="Disordered" evidence="7">
    <location>
        <begin position="563"/>
        <end position="619"/>
    </location>
</feature>
<feature type="coiled-coil region" evidence="6">
    <location>
        <begin position="120"/>
        <end position="154"/>
    </location>
</feature>
<feature type="domain" description="Helicase ATP-binding" evidence="8">
    <location>
        <begin position="263"/>
        <end position="453"/>
    </location>
</feature>
<comment type="similarity">
    <text evidence="5">Belongs to the DEAD box helicase family.</text>
</comment>
<feature type="compositionally biased region" description="Basic and acidic residues" evidence="7">
    <location>
        <begin position="594"/>
        <end position="619"/>
    </location>
</feature>
<evidence type="ECO:0000256" key="3">
    <source>
        <dbReference type="ARBA" id="ARBA00022840"/>
    </source>
</evidence>
<dbReference type="GO" id="GO:0003724">
    <property type="term" value="F:RNA helicase activity"/>
    <property type="evidence" value="ECO:0007669"/>
    <property type="project" value="UniProtKB-EC"/>
</dbReference>
<proteinExistence type="inferred from homology"/>
<evidence type="ECO:0000256" key="4">
    <source>
        <dbReference type="ARBA" id="ARBA00022884"/>
    </source>
</evidence>
<evidence type="ECO:0000256" key="1">
    <source>
        <dbReference type="ARBA" id="ARBA00022741"/>
    </source>
</evidence>
<dbReference type="GO" id="GO:0005524">
    <property type="term" value="F:ATP binding"/>
    <property type="evidence" value="ECO:0007669"/>
    <property type="project" value="UniProtKB-UniRule"/>
</dbReference>
<dbReference type="Pfam" id="PF00271">
    <property type="entry name" value="Helicase_C"/>
    <property type="match status" value="1"/>
</dbReference>
<dbReference type="EC" id="3.6.4.13" evidence="5"/>
<gene>
    <name evidence="9" type="ORF">PVIIG_02460</name>
</gene>
<dbReference type="Gene3D" id="3.40.50.300">
    <property type="entry name" value="P-loop containing nucleotide triphosphate hydrolases"/>
    <property type="match status" value="2"/>
</dbReference>
<keyword evidence="3 5" id="KW-0067">ATP-binding</keyword>
<comment type="domain">
    <text evidence="5">The Q motif is unique to and characteristic of the DEAD box family of RNA helicases and controls ATP binding and hydrolysis.</text>
</comment>
<keyword evidence="4 5" id="KW-0694">RNA-binding</keyword>
<sequence length="1189" mass="134566">MVLLKHASRGRAIVSRVTAAARLVCSGGGDQLAVSHGEVSQSRDVQSVADQSTAAHPCGESHLREFTNGDKIVYDNAEDLRKFCERSFKKVRSELNILTSSNREYVPYHLFDFFLCRGSLEGVQEKLARKVEQLEGVQEKLARKVKQLEGARSNVRTIGGVSICGDGKLRDDQGDDYSPYFLPHLSDVMEGGEDGENGEACVQKGKISPGGGNKNVKEKEKKNASSLLQFKEVNQLDMDSYIKLSLQRNFHVEYLTTVQYCLFPLFVKNYDILIHSVKGTGKTLSYCLPLAHKIIAQLGKLKRDFPHLKERYVLALIVCPNRILVEQSYAVVKKLLMYHPYGIICHYMHGKKNMNMQGEIDELKKKKPHIIVSTPAAFTNHMKFAASFKDMFFLCDTIIVDEAYFLLNSNFLHNVLTIKDVLPKGHQTVLLTCHVNNILKHLAFRFLRLNYVYLNFVHNCVYDDDTFAAATWGGTDPQRQCKAGGSDERGGLLTLPNRANPPFQLYHRLNAQLLSLHRNNILNCTQLEKLWYCKDAKTFYDHVNAFDAYIVGEPNPPTEGIKNNVEGPTRSLIHTPWKGNTADERTNRKGPLGRAEERLPPEYAHKKGEDIKGEEPLDGRKQKLTLSHSDYNNYTQISRTHASYEQNNGRNIPTHILLTQEYLIYESDKLALIVFNILCRELLSRERVKIVLFMPTVKMIQFFYVIFKHYIFKGYLCLLYLHGKRRAQGGCANMKGHNNGYYQGEYTNTDNASNSSCHHYDRDRVTFSVSSTPFVVAPPEGRSAGAEGFKGGNGSTELGDNAADSSLSVEGPHSKRDKSNSEESKSNPVDDKHQREYELLKDVLLSCLHSKLSADKKMYTLNRFNNSEGKTKQVLFASSLLCQGIEVDEVDLVIQVGVCTTVDEYVLRTNLATARNTKGRSLLLLNELEGHYLFTLYQNSIMVSCISKRYLRDIYRDNPLLDALLKYKRRGVTVPSGCAEGDQRVTGQSVEDGGNADDVGDEPGGNHSHEKNFAREGKDHWACDPPPLRHIEWHKHQHLLCSCELMYRSLLGFYCQQNKSLKYEKWQVPSLIKSMIYSFGYFDNFYVTKSMAARLQILNAPDLFVKFNATPRSALMSALPSYKGYKSQMNELWRKGSLCGRSGGASPSPEDPPFDTERGEGNLDGKAKRRESGDYERHPLYFPLRTYLS</sequence>
<dbReference type="PROSITE" id="PS51192">
    <property type="entry name" value="HELICASE_ATP_BIND_1"/>
    <property type="match status" value="1"/>
</dbReference>
<evidence type="ECO:0000313" key="10">
    <source>
        <dbReference type="Proteomes" id="UP000053562"/>
    </source>
</evidence>
<dbReference type="InterPro" id="IPR001650">
    <property type="entry name" value="Helicase_C-like"/>
</dbReference>
<dbReference type="InterPro" id="IPR014001">
    <property type="entry name" value="Helicase_ATP-bd"/>
</dbReference>